<keyword evidence="1" id="KW-0677">Repeat</keyword>
<evidence type="ECO:0000256" key="1">
    <source>
        <dbReference type="ARBA" id="ARBA00022737"/>
    </source>
</evidence>
<dbReference type="SUPFAM" id="SSF52540">
    <property type="entry name" value="P-loop containing nucleoside triphosphate hydrolases"/>
    <property type="match status" value="1"/>
</dbReference>
<reference evidence="3" key="1">
    <citation type="submission" date="2023-06" db="EMBL/GenBank/DDBJ databases">
        <title>Genome-scale phylogeny and comparative genomics of the fungal order Sordariales.</title>
        <authorList>
            <consortium name="Lawrence Berkeley National Laboratory"/>
            <person name="Hensen N."/>
            <person name="Bonometti L."/>
            <person name="Westerberg I."/>
            <person name="Brannstrom I.O."/>
            <person name="Guillou S."/>
            <person name="Cros-Aarteil S."/>
            <person name="Calhoun S."/>
            <person name="Haridas S."/>
            <person name="Kuo A."/>
            <person name="Mondo S."/>
            <person name="Pangilinan J."/>
            <person name="Riley R."/>
            <person name="Labutti K."/>
            <person name="Andreopoulos B."/>
            <person name="Lipzen A."/>
            <person name="Chen C."/>
            <person name="Yanf M."/>
            <person name="Daum C."/>
            <person name="Ng V."/>
            <person name="Clum A."/>
            <person name="Steindorff A."/>
            <person name="Ohm R."/>
            <person name="Martin F."/>
            <person name="Silar P."/>
            <person name="Natvig D."/>
            <person name="Lalanne C."/>
            <person name="Gautier V."/>
            <person name="Ament-Velasquez S.L."/>
            <person name="Kruys A."/>
            <person name="Hutchinson M.I."/>
            <person name="Powell A.J."/>
            <person name="Barry K."/>
            <person name="Miller A.N."/>
            <person name="Grigoriev I.V."/>
            <person name="Debuchy R."/>
            <person name="Gladieux P."/>
            <person name="Thoren M.H."/>
            <person name="Johannesson H."/>
        </authorList>
    </citation>
    <scope>NUCLEOTIDE SEQUENCE</scope>
    <source>
        <strain evidence="3">CBS 540.89</strain>
    </source>
</reference>
<dbReference type="PANTHER" id="PTHR10039">
    <property type="entry name" value="AMELOGENIN"/>
    <property type="match status" value="1"/>
</dbReference>
<protein>
    <recommendedName>
        <fullName evidence="2">Nephrocystin 3-like N-terminal domain-containing protein</fullName>
    </recommendedName>
</protein>
<evidence type="ECO:0000313" key="3">
    <source>
        <dbReference type="EMBL" id="KAK0736323.1"/>
    </source>
</evidence>
<keyword evidence="4" id="KW-1185">Reference proteome</keyword>
<dbReference type="Proteomes" id="UP001172159">
    <property type="component" value="Unassembled WGS sequence"/>
</dbReference>
<comment type="caution">
    <text evidence="3">The sequence shown here is derived from an EMBL/GenBank/DDBJ whole genome shotgun (WGS) entry which is preliminary data.</text>
</comment>
<feature type="domain" description="Nephrocystin 3-like N-terminal" evidence="2">
    <location>
        <begin position="193"/>
        <end position="356"/>
    </location>
</feature>
<dbReference type="EMBL" id="JAUKTV010000006">
    <property type="protein sequence ID" value="KAK0736323.1"/>
    <property type="molecule type" value="Genomic_DNA"/>
</dbReference>
<evidence type="ECO:0000259" key="2">
    <source>
        <dbReference type="Pfam" id="PF24883"/>
    </source>
</evidence>
<sequence>MQQTIQSLFEQLNKDDHAHQKRSLLQKGLSAVKPYLERLNATIDFVSPFASINPAVGTAFGLVKGIASIAIAICGRFNDMTKDIAGFLQRIPAIDRCSDDMLLFYLKTVLLFQRSGFILQVALDTLKPAVAEIVSSFNTHADLLSKLLETESFASIQEIKDEQVETLIRDTLDRNSEYDSSYHNDLKRRADTACSWITSNDSFSYWLLNSRDSNLLALFGDMGCGKTMTTAFVADTLVRGSRPLCAYYCKDEHESAKLGNIYRSILLQFLRRKPALKLRFWDWYKETSTLGPGTPTQSDDKLRELLYEIISSSKEPVFLVLDALDECKVYPRKQLFSLFGDLFRNNAHLKVFVSSRYDDEIEADLPPGVTRVELRPSRERDRAIAAYLVAEINLPAAFHPKLVEQLAEESHGSAIWLRIAVGYMASSRIQNEKGLEMALGRLPSSKGLVELYGRLFDKICEGIADNKTLLQSALEILAVSRRPLALEELACAVFVKMQGCNNLGVESGGWKLGCNTRYQE</sequence>
<evidence type="ECO:0000313" key="4">
    <source>
        <dbReference type="Proteomes" id="UP001172159"/>
    </source>
</evidence>
<name>A0AA40EHN9_9PEZI</name>
<organism evidence="3 4">
    <name type="scientific">Apiosordaria backusii</name>
    <dbReference type="NCBI Taxonomy" id="314023"/>
    <lineage>
        <taxon>Eukaryota</taxon>
        <taxon>Fungi</taxon>
        <taxon>Dikarya</taxon>
        <taxon>Ascomycota</taxon>
        <taxon>Pezizomycotina</taxon>
        <taxon>Sordariomycetes</taxon>
        <taxon>Sordariomycetidae</taxon>
        <taxon>Sordariales</taxon>
        <taxon>Lasiosphaeriaceae</taxon>
        <taxon>Apiosordaria</taxon>
    </lineage>
</organism>
<dbReference type="Pfam" id="PF24883">
    <property type="entry name" value="NPHP3_N"/>
    <property type="match status" value="1"/>
</dbReference>
<accession>A0AA40EHN9</accession>
<gene>
    <name evidence="3" type="ORF">B0T21DRAFT_451111</name>
</gene>
<dbReference type="AlphaFoldDB" id="A0AA40EHN9"/>
<dbReference type="PANTHER" id="PTHR10039:SF10">
    <property type="entry name" value="NACHT DOMAIN-CONTAINING PROTEIN"/>
    <property type="match status" value="1"/>
</dbReference>
<dbReference type="InterPro" id="IPR027417">
    <property type="entry name" value="P-loop_NTPase"/>
</dbReference>
<dbReference type="Gene3D" id="3.40.50.300">
    <property type="entry name" value="P-loop containing nucleotide triphosphate hydrolases"/>
    <property type="match status" value="1"/>
</dbReference>
<dbReference type="InterPro" id="IPR056884">
    <property type="entry name" value="NPHP3-like_N"/>
</dbReference>
<proteinExistence type="predicted"/>